<dbReference type="Proteomes" id="UP000199110">
    <property type="component" value="Unassembled WGS sequence"/>
</dbReference>
<keyword evidence="2" id="KW-0732">Signal</keyword>
<dbReference type="SMART" id="SM00257">
    <property type="entry name" value="LysM"/>
    <property type="match status" value="1"/>
</dbReference>
<dbReference type="STRING" id="390807.SAMN04488095_1084"/>
<dbReference type="Gene3D" id="3.10.350.10">
    <property type="entry name" value="LysM domain"/>
    <property type="match status" value="1"/>
</dbReference>
<accession>A0A1I3ISQ4</accession>
<evidence type="ECO:0000256" key="2">
    <source>
        <dbReference type="SAM" id="SignalP"/>
    </source>
</evidence>
<gene>
    <name evidence="4" type="ORF">SAMN04488095_1084</name>
</gene>
<protein>
    <submittedName>
        <fullName evidence="4">Amino acid ABC transporter substrate-binding protein, PAAT family</fullName>
    </submittedName>
</protein>
<evidence type="ECO:0000313" key="5">
    <source>
        <dbReference type="Proteomes" id="UP000199110"/>
    </source>
</evidence>
<evidence type="ECO:0000313" key="4">
    <source>
        <dbReference type="EMBL" id="SFI50975.1"/>
    </source>
</evidence>
<feature type="chain" id="PRO_5011549696" evidence="2">
    <location>
        <begin position="31"/>
        <end position="368"/>
    </location>
</feature>
<sequence length="368" mass="39475">MQKQFGLNARGCLVLAQLLGGVALSASVLATTPAAAQEECTSYTVVRGDTLSLIAKRGNVAGGFQAIFSANSNTLDNPNIVQVGQVLQIPCRDGSLPNAAAAQESAAAAAPTPVPVTSTPSRPLRIATGSGYAPFTDEDMADGGALTKMVRRAVAEGNPDQEFSISFVNDWGAHLDSLVPSGAIDMTFPWFKPDCSKVEFLSEASAYRCTGFNHSEPLYDALVGYYTLNGSAYADATTYQDIMGARICRPEAWFTFDLEAEQLMPPNVELVRPVPQDGCWQLLLDGEVDIVTLDALPAEEDYRELGLEDQVANIEALASKQTMHVFVAKDNVFANEALQIVNAGLEDLRLSGEWFEIVRSGILETVDN</sequence>
<feature type="signal peptide" evidence="2">
    <location>
        <begin position="1"/>
        <end position="30"/>
    </location>
</feature>
<dbReference type="InterPro" id="IPR036779">
    <property type="entry name" value="LysM_dom_sf"/>
</dbReference>
<proteinExistence type="predicted"/>
<keyword evidence="5" id="KW-1185">Reference proteome</keyword>
<dbReference type="CDD" id="cd00118">
    <property type="entry name" value="LysM"/>
    <property type="match status" value="1"/>
</dbReference>
<dbReference type="PANTHER" id="PTHR34700">
    <property type="entry name" value="POTASSIUM BINDING PROTEIN KBP"/>
    <property type="match status" value="1"/>
</dbReference>
<dbReference type="InterPro" id="IPR052196">
    <property type="entry name" value="Bact_Kbp"/>
</dbReference>
<name>A0A1I3ISQ4_9RHOB</name>
<dbReference type="SUPFAM" id="SSF54106">
    <property type="entry name" value="LysM domain"/>
    <property type="match status" value="1"/>
</dbReference>
<dbReference type="OrthoDB" id="8479038at2"/>
<feature type="domain" description="LysM" evidence="3">
    <location>
        <begin position="41"/>
        <end position="89"/>
    </location>
</feature>
<dbReference type="AlphaFoldDB" id="A0A1I3ISQ4"/>
<dbReference type="Pfam" id="PF01476">
    <property type="entry name" value="LysM"/>
    <property type="match status" value="1"/>
</dbReference>
<evidence type="ECO:0000256" key="1">
    <source>
        <dbReference type="SAM" id="MobiDB-lite"/>
    </source>
</evidence>
<evidence type="ECO:0000259" key="3">
    <source>
        <dbReference type="PROSITE" id="PS51782"/>
    </source>
</evidence>
<organism evidence="4 5">
    <name type="scientific">Jannaschia pohangensis</name>
    <dbReference type="NCBI Taxonomy" id="390807"/>
    <lineage>
        <taxon>Bacteria</taxon>
        <taxon>Pseudomonadati</taxon>
        <taxon>Pseudomonadota</taxon>
        <taxon>Alphaproteobacteria</taxon>
        <taxon>Rhodobacterales</taxon>
        <taxon>Roseobacteraceae</taxon>
        <taxon>Jannaschia</taxon>
    </lineage>
</organism>
<reference evidence="4 5" key="1">
    <citation type="submission" date="2016-10" db="EMBL/GenBank/DDBJ databases">
        <authorList>
            <person name="de Groot N.N."/>
        </authorList>
    </citation>
    <scope>NUCLEOTIDE SEQUENCE [LARGE SCALE GENOMIC DNA]</scope>
    <source>
        <strain evidence="4 5">DSM 19073</strain>
    </source>
</reference>
<dbReference type="RefSeq" id="WP_092777822.1">
    <property type="nucleotide sequence ID" value="NZ_FORA01000001.1"/>
</dbReference>
<feature type="region of interest" description="Disordered" evidence="1">
    <location>
        <begin position="102"/>
        <end position="123"/>
    </location>
</feature>
<dbReference type="Gene3D" id="3.40.190.10">
    <property type="entry name" value="Periplasmic binding protein-like II"/>
    <property type="match status" value="2"/>
</dbReference>
<dbReference type="PANTHER" id="PTHR34700:SF8">
    <property type="entry name" value="POTASSIUM BINDING PROTEIN KBP"/>
    <property type="match status" value="1"/>
</dbReference>
<feature type="compositionally biased region" description="Low complexity" evidence="1">
    <location>
        <begin position="102"/>
        <end position="121"/>
    </location>
</feature>
<dbReference type="PROSITE" id="PS51782">
    <property type="entry name" value="LYSM"/>
    <property type="match status" value="1"/>
</dbReference>
<dbReference type="InterPro" id="IPR018392">
    <property type="entry name" value="LysM"/>
</dbReference>
<dbReference type="EMBL" id="FORA01000001">
    <property type="protein sequence ID" value="SFI50975.1"/>
    <property type="molecule type" value="Genomic_DNA"/>
</dbReference>
<dbReference type="SUPFAM" id="SSF53850">
    <property type="entry name" value="Periplasmic binding protein-like II"/>
    <property type="match status" value="1"/>
</dbReference>